<keyword evidence="8" id="KW-0472">Membrane</keyword>
<dbReference type="PROSITE" id="PS51257">
    <property type="entry name" value="PROKAR_LIPOPROTEIN"/>
    <property type="match status" value="1"/>
</dbReference>
<evidence type="ECO:0000256" key="10">
    <source>
        <dbReference type="ARBA" id="ARBA00023186"/>
    </source>
</evidence>
<dbReference type="InterPro" id="IPR029046">
    <property type="entry name" value="LolA/LolB/LppX"/>
</dbReference>
<keyword evidence="9" id="KW-0564">Palmitate</keyword>
<comment type="subcellular location">
    <subcellularLocation>
        <location evidence="1">Cell outer membrane</location>
        <topology evidence="1">Lipid-anchor</topology>
    </subcellularLocation>
</comment>
<protein>
    <recommendedName>
        <fullName evidence="4">Outer-membrane lipoprotein LolB</fullName>
    </recommendedName>
</protein>
<name>A0ABV9NKR6_9GAMM</name>
<dbReference type="SUPFAM" id="SSF89392">
    <property type="entry name" value="Prokaryotic lipoproteins and lipoprotein localization factors"/>
    <property type="match status" value="1"/>
</dbReference>
<evidence type="ECO:0000313" key="14">
    <source>
        <dbReference type="EMBL" id="MFC4727939.1"/>
    </source>
</evidence>
<evidence type="ECO:0000256" key="9">
    <source>
        <dbReference type="ARBA" id="ARBA00023139"/>
    </source>
</evidence>
<keyword evidence="11" id="KW-0998">Cell outer membrane</keyword>
<reference evidence="15" key="1">
    <citation type="journal article" date="2019" name="Int. J. Syst. Evol. Microbiol.">
        <title>The Global Catalogue of Microorganisms (GCM) 10K type strain sequencing project: providing services to taxonomists for standard genome sequencing and annotation.</title>
        <authorList>
            <consortium name="The Broad Institute Genomics Platform"/>
            <consortium name="The Broad Institute Genome Sequencing Center for Infectious Disease"/>
            <person name="Wu L."/>
            <person name="Ma J."/>
        </authorList>
    </citation>
    <scope>NUCLEOTIDE SEQUENCE [LARGE SCALE GENOMIC DNA]</scope>
    <source>
        <strain evidence="15">CGMCC 1.13574</strain>
    </source>
</reference>
<keyword evidence="6 13" id="KW-0732">Signal</keyword>
<dbReference type="NCBIfam" id="TIGR00548">
    <property type="entry name" value="lolB"/>
    <property type="match status" value="1"/>
</dbReference>
<evidence type="ECO:0000256" key="2">
    <source>
        <dbReference type="ARBA" id="ARBA00009696"/>
    </source>
</evidence>
<dbReference type="InterPro" id="IPR004565">
    <property type="entry name" value="OM_lipoprot_LolB"/>
</dbReference>
<evidence type="ECO:0000256" key="7">
    <source>
        <dbReference type="ARBA" id="ARBA00022927"/>
    </source>
</evidence>
<evidence type="ECO:0000256" key="1">
    <source>
        <dbReference type="ARBA" id="ARBA00004459"/>
    </source>
</evidence>
<evidence type="ECO:0000256" key="13">
    <source>
        <dbReference type="SAM" id="SignalP"/>
    </source>
</evidence>
<keyword evidence="5" id="KW-0813">Transport</keyword>
<evidence type="ECO:0000256" key="4">
    <source>
        <dbReference type="ARBA" id="ARBA00016202"/>
    </source>
</evidence>
<organism evidence="14 15">
    <name type="scientific">Coralloluteibacterium thermophilum</name>
    <dbReference type="NCBI Taxonomy" id="2707049"/>
    <lineage>
        <taxon>Bacteria</taxon>
        <taxon>Pseudomonadati</taxon>
        <taxon>Pseudomonadota</taxon>
        <taxon>Gammaproteobacteria</taxon>
        <taxon>Lysobacterales</taxon>
        <taxon>Lysobacteraceae</taxon>
        <taxon>Coralloluteibacterium</taxon>
    </lineage>
</organism>
<comment type="similarity">
    <text evidence="2">Belongs to the LolB family.</text>
</comment>
<dbReference type="Pfam" id="PF03550">
    <property type="entry name" value="LolB"/>
    <property type="match status" value="1"/>
</dbReference>
<evidence type="ECO:0000256" key="5">
    <source>
        <dbReference type="ARBA" id="ARBA00022448"/>
    </source>
</evidence>
<dbReference type="EMBL" id="JBHSGG010000017">
    <property type="protein sequence ID" value="MFC4727939.1"/>
    <property type="molecule type" value="Genomic_DNA"/>
</dbReference>
<comment type="caution">
    <text evidence="14">The sequence shown here is derived from an EMBL/GenBank/DDBJ whole genome shotgun (WGS) entry which is preliminary data.</text>
</comment>
<keyword evidence="15" id="KW-1185">Reference proteome</keyword>
<keyword evidence="7" id="KW-0653">Protein transport</keyword>
<gene>
    <name evidence="14" type="primary">lolB</name>
    <name evidence="14" type="ORF">ACFO3Q_07115</name>
</gene>
<dbReference type="Proteomes" id="UP001595892">
    <property type="component" value="Unassembled WGS sequence"/>
</dbReference>
<accession>A0ABV9NKR6</accession>
<evidence type="ECO:0000256" key="12">
    <source>
        <dbReference type="ARBA" id="ARBA00023288"/>
    </source>
</evidence>
<comment type="subunit">
    <text evidence="3">Monomer.</text>
</comment>
<evidence type="ECO:0000256" key="3">
    <source>
        <dbReference type="ARBA" id="ARBA00011245"/>
    </source>
</evidence>
<evidence type="ECO:0000256" key="11">
    <source>
        <dbReference type="ARBA" id="ARBA00023237"/>
    </source>
</evidence>
<evidence type="ECO:0000313" key="15">
    <source>
        <dbReference type="Proteomes" id="UP001595892"/>
    </source>
</evidence>
<dbReference type="Gene3D" id="2.50.20.10">
    <property type="entry name" value="Lipoprotein localisation LolA/LolB/LppX"/>
    <property type="match status" value="1"/>
</dbReference>
<keyword evidence="12 14" id="KW-0449">Lipoprotein</keyword>
<keyword evidence="10" id="KW-0143">Chaperone</keyword>
<sequence>MTRFLRCGAALAAVLLVLAGCATAPPARQPADAALLAAQAAREQALAARPAWSFSGRIAVSAEGDGGNGRIEWVQRGEDFEIRLAAPVTRRSWTLVRNGGQVRLEGLDGGTRHGADPQALLYEATGWLIPFDALQAWVRGARASARADIEFAPEGRPALIREQGWTVDYRAWDAATPARPLRVFAEDRTGARVRLVIDAWGE</sequence>
<evidence type="ECO:0000256" key="6">
    <source>
        <dbReference type="ARBA" id="ARBA00022729"/>
    </source>
</evidence>
<dbReference type="CDD" id="cd16326">
    <property type="entry name" value="LolB"/>
    <property type="match status" value="1"/>
</dbReference>
<dbReference type="RefSeq" id="WP_377003945.1">
    <property type="nucleotide sequence ID" value="NZ_JBHSGG010000017.1"/>
</dbReference>
<feature type="signal peptide" evidence="13">
    <location>
        <begin position="1"/>
        <end position="24"/>
    </location>
</feature>
<evidence type="ECO:0000256" key="8">
    <source>
        <dbReference type="ARBA" id="ARBA00023136"/>
    </source>
</evidence>
<proteinExistence type="inferred from homology"/>
<feature type="chain" id="PRO_5046124379" description="Outer-membrane lipoprotein LolB" evidence="13">
    <location>
        <begin position="25"/>
        <end position="202"/>
    </location>
</feature>